<evidence type="ECO:0000313" key="13">
    <source>
        <dbReference type="Ensembl" id="ENSDCDP00010047156.1"/>
    </source>
</evidence>
<dbReference type="InterPro" id="IPR028098">
    <property type="entry name" value="Glyco_trans_4-like_N"/>
</dbReference>
<keyword evidence="14" id="KW-1185">Reference proteome</keyword>
<evidence type="ECO:0000256" key="8">
    <source>
        <dbReference type="ARBA" id="ARBA00045103"/>
    </source>
</evidence>
<dbReference type="PANTHER" id="PTHR45918">
    <property type="entry name" value="ALPHA-1,3/1,6-MANNOSYLTRANSFERASE ALG2"/>
    <property type="match status" value="1"/>
</dbReference>
<evidence type="ECO:0000256" key="1">
    <source>
        <dbReference type="ARBA" id="ARBA00004922"/>
    </source>
</evidence>
<evidence type="ECO:0000259" key="11">
    <source>
        <dbReference type="Pfam" id="PF00534"/>
    </source>
</evidence>
<comment type="pathway">
    <text evidence="1 10">Protein modification; protein glycosylation.</text>
</comment>
<protein>
    <recommendedName>
        <fullName evidence="10">Alpha-1,3/1,6-mannosyltransferase ALG2</fullName>
        <ecNumber evidence="10">2.4.1.132</ecNumber>
        <ecNumber evidence="10">2.4.1.257</ecNumber>
    </recommendedName>
    <alternativeName>
        <fullName evidence="10">GDP-Man:Man(1)GlcNAc(2)-PP-Dol alpha-1,3-mannosyltransferase</fullName>
    </alternativeName>
</protein>
<dbReference type="Pfam" id="PF00534">
    <property type="entry name" value="Glycos_transf_1"/>
    <property type="match status" value="1"/>
</dbReference>
<reference evidence="13" key="3">
    <citation type="submission" date="2025-09" db="UniProtKB">
        <authorList>
            <consortium name="Ensembl"/>
        </authorList>
    </citation>
    <scope>IDENTIFICATION</scope>
</reference>
<keyword evidence="4" id="KW-0812">Transmembrane</keyword>
<dbReference type="Pfam" id="PF13439">
    <property type="entry name" value="Glyco_transf_4"/>
    <property type="match status" value="1"/>
</dbReference>
<dbReference type="GO" id="GO:0102704">
    <property type="term" value="F:GDP-Man:Man(2)GlcNAc(2)-PP-Dol alpha-1,6-mannosyltransferase activity"/>
    <property type="evidence" value="ECO:0007669"/>
    <property type="project" value="UniProtKB-UniRule"/>
</dbReference>
<gene>
    <name evidence="13" type="primary">ALG2</name>
</gene>
<evidence type="ECO:0000256" key="7">
    <source>
        <dbReference type="ARBA" id="ARBA00023136"/>
    </source>
</evidence>
<dbReference type="GeneTree" id="ENSGT00550000075033"/>
<dbReference type="FunFam" id="3.40.50.2000:FF:000210">
    <property type="entry name" value="Alpha-1,3/1,6-mannosyltransferase ALG2"/>
    <property type="match status" value="1"/>
</dbReference>
<evidence type="ECO:0000256" key="3">
    <source>
        <dbReference type="ARBA" id="ARBA00022679"/>
    </source>
</evidence>
<comment type="similarity">
    <text evidence="10">Belongs to the glycosyltransferase group 1 family.</text>
</comment>
<comment type="function">
    <text evidence="10">Mannosylates Man(2)GlcNAc(2)-dolichol diphosphate and Man(1)GlcNAc(2)-dolichol diphosphate to form Man(3)GlcNAc(2)-dolichol diphosphate.</text>
</comment>
<dbReference type="InterPro" id="IPR001296">
    <property type="entry name" value="Glyco_trans_1"/>
</dbReference>
<reference evidence="13 14" key="1">
    <citation type="submission" date="2020-06" db="EMBL/GenBank/DDBJ databases">
        <authorList>
            <consortium name="Wellcome Sanger Institute Data Sharing"/>
        </authorList>
    </citation>
    <scope>NUCLEOTIDE SEQUENCE [LARGE SCALE GENOMIC DNA]</scope>
</reference>
<dbReference type="EC" id="2.4.1.257" evidence="10"/>
<dbReference type="SUPFAM" id="SSF53756">
    <property type="entry name" value="UDP-Glycosyltransferase/glycogen phosphorylase"/>
    <property type="match status" value="1"/>
</dbReference>
<reference evidence="13" key="2">
    <citation type="submission" date="2025-08" db="UniProtKB">
        <authorList>
            <consortium name="Ensembl"/>
        </authorList>
    </citation>
    <scope>IDENTIFICATION</scope>
</reference>
<dbReference type="Ensembl" id="ENSDCDT00010057371.1">
    <property type="protein sequence ID" value="ENSDCDP00010047156.1"/>
    <property type="gene ID" value="ENSDCDG00010028597.1"/>
</dbReference>
<keyword evidence="6" id="KW-1133">Transmembrane helix</keyword>
<evidence type="ECO:0000256" key="2">
    <source>
        <dbReference type="ARBA" id="ARBA00022676"/>
    </source>
</evidence>
<evidence type="ECO:0000256" key="4">
    <source>
        <dbReference type="ARBA" id="ARBA00022692"/>
    </source>
</evidence>
<keyword evidence="2 10" id="KW-0328">Glycosyltransferase</keyword>
<accession>A0AAY4DRX4</accession>
<evidence type="ECO:0000256" key="10">
    <source>
        <dbReference type="RuleBase" id="RU367136"/>
    </source>
</evidence>
<dbReference type="InterPro" id="IPR027054">
    <property type="entry name" value="ALG2"/>
</dbReference>
<dbReference type="EC" id="2.4.1.132" evidence="10"/>
<sequence>MAAYCSPRVMVKCRGHVSPCALRSTPVYHNDNHFTFMCVAGRMVRVAFLHPDLGIGGAERLVVDAAVALRSSGCDVQIWTAHYDPGHCFSETLELRVVSAGDWLPRSVCGYFHAVCAYLRMMYVAFYLVFLSGEEFDVVFCDQVSACIPVLRLGRRKKVLFYCHFPDQLLAARRSLLKRWYRAPLDFLEEVTTGQADRVLVNSHFTAGVFRQTFPRLARVHIDVLYPSLNPASFDEPVGGSPDDVVPEGRSVVFLSINRFERKKDLPLALHALARLRERLGAAALWEGVHLVMAGGYDSRVPENVQHHGELRDLARSLRLKERVTFVRSFSDAQKARLLRRATCVLYTPANEHFGIVPVEAMYCRCPVIAADSGGPLESVAHGETGFLCPPTPDSFAEAMERLARQPRLGPEMGEAGRRRVLKLFSQKAFSEQLHGHISSLTR</sequence>
<evidence type="ECO:0000256" key="9">
    <source>
        <dbReference type="ARBA" id="ARBA00045104"/>
    </source>
</evidence>
<dbReference type="PANTHER" id="PTHR45918:SF1">
    <property type="entry name" value="ALPHA-1,3_1,6-MANNOSYLTRANSFERASE ALG2"/>
    <property type="match status" value="1"/>
</dbReference>
<evidence type="ECO:0000313" key="14">
    <source>
        <dbReference type="Proteomes" id="UP000694580"/>
    </source>
</evidence>
<dbReference type="CDD" id="cd03805">
    <property type="entry name" value="GT4_ALG2-like"/>
    <property type="match status" value="1"/>
</dbReference>
<comment type="catalytic activity">
    <reaction evidence="8 10">
        <text>a beta-D-Man-(1-&gt;4)-beta-D-GlcNAc-(1-&gt;4)-alpha-D-GlcNAc-diphospho-di-trans,poly-cis-dolichol + GDP-alpha-D-mannose = an alpha-D-Man-(1-&gt;3)-beta-D-Man-(1-&gt;4)-beta-D-GlcNAc-(1-&gt;4)-alpha-D-GlcNAc-diphospho-di-trans,poly-cis-dolichol + GDP + H(+)</text>
        <dbReference type="Rhea" id="RHEA:29515"/>
        <dbReference type="Rhea" id="RHEA-COMP:19511"/>
        <dbReference type="Rhea" id="RHEA-COMP:19513"/>
        <dbReference type="ChEBI" id="CHEBI:15378"/>
        <dbReference type="ChEBI" id="CHEBI:57527"/>
        <dbReference type="ChEBI" id="CHEBI:58189"/>
        <dbReference type="ChEBI" id="CHEBI:58472"/>
        <dbReference type="ChEBI" id="CHEBI:132510"/>
        <dbReference type="EC" id="2.4.1.132"/>
    </reaction>
    <physiologicalReaction direction="left-to-right" evidence="8 10">
        <dbReference type="Rhea" id="RHEA:29516"/>
    </physiologicalReaction>
</comment>
<name>A0AAY4DRX4_9TELE</name>
<keyword evidence="7" id="KW-0472">Membrane</keyword>
<evidence type="ECO:0000259" key="12">
    <source>
        <dbReference type="Pfam" id="PF13439"/>
    </source>
</evidence>
<dbReference type="GO" id="GO:0004378">
    <property type="term" value="F:GDP-Man:Man(1)GlcNAc(2)-PP-Dol alpha-1,3-mannosyltransferase activity"/>
    <property type="evidence" value="ECO:0007669"/>
    <property type="project" value="UniProtKB-UniRule"/>
</dbReference>
<feature type="domain" description="Glycosyl transferase family 1" evidence="11">
    <location>
        <begin position="250"/>
        <end position="419"/>
    </location>
</feature>
<organism evidence="13 14">
    <name type="scientific">Denticeps clupeoides</name>
    <name type="common">denticle herring</name>
    <dbReference type="NCBI Taxonomy" id="299321"/>
    <lineage>
        <taxon>Eukaryota</taxon>
        <taxon>Metazoa</taxon>
        <taxon>Chordata</taxon>
        <taxon>Craniata</taxon>
        <taxon>Vertebrata</taxon>
        <taxon>Euteleostomi</taxon>
        <taxon>Actinopterygii</taxon>
        <taxon>Neopterygii</taxon>
        <taxon>Teleostei</taxon>
        <taxon>Clupei</taxon>
        <taxon>Clupeiformes</taxon>
        <taxon>Denticipitoidei</taxon>
        <taxon>Denticipitidae</taxon>
        <taxon>Denticeps</taxon>
    </lineage>
</organism>
<keyword evidence="3 10" id="KW-0808">Transferase</keyword>
<evidence type="ECO:0000256" key="5">
    <source>
        <dbReference type="ARBA" id="ARBA00022824"/>
    </source>
</evidence>
<feature type="domain" description="Glycosyltransferase subfamily 4-like N-terminal" evidence="12">
    <location>
        <begin position="55"/>
        <end position="229"/>
    </location>
</feature>
<dbReference type="FunFam" id="3.40.50.2000:FF:000085">
    <property type="entry name" value="alpha-1,3/1,6-mannosyltransferase ALG2"/>
    <property type="match status" value="1"/>
</dbReference>
<keyword evidence="5" id="KW-0256">Endoplasmic reticulum</keyword>
<dbReference type="Gene3D" id="3.40.50.2000">
    <property type="entry name" value="Glycogen Phosphorylase B"/>
    <property type="match status" value="2"/>
</dbReference>
<dbReference type="AlphaFoldDB" id="A0AAY4DRX4"/>
<dbReference type="Proteomes" id="UP000694580">
    <property type="component" value="Chromosome 5"/>
</dbReference>
<proteinExistence type="inferred from homology"/>
<comment type="catalytic activity">
    <reaction evidence="9 10">
        <text>an alpha-D-Man-(1-&gt;3)-beta-D-Man-(1-&gt;4)-beta-D-GlcNAc-(1-&gt;4)-alpha-D-GlcNAc-diphospho-di-trans,poly-cis-dolichol + GDP-alpha-D-mannose = an alpha-D-Man-(1-&gt;3)-[alpha-D-Man-(1-&gt;6)]-beta-D-Man-(1-&gt;4)-beta-D-GlcNAc-(1-&gt;4)-alpha-D-GlcNAc-diphospho-di-trans,poly-cis-dolichol + GDP + H(+)</text>
        <dbReference type="Rhea" id="RHEA:29519"/>
        <dbReference type="Rhea" id="RHEA-COMP:19513"/>
        <dbReference type="Rhea" id="RHEA-COMP:19515"/>
        <dbReference type="ChEBI" id="CHEBI:15378"/>
        <dbReference type="ChEBI" id="CHEBI:57527"/>
        <dbReference type="ChEBI" id="CHEBI:58189"/>
        <dbReference type="ChEBI" id="CHEBI:132510"/>
        <dbReference type="ChEBI" id="CHEBI:132511"/>
        <dbReference type="EC" id="2.4.1.257"/>
    </reaction>
    <physiologicalReaction direction="left-to-right" evidence="9 10">
        <dbReference type="Rhea" id="RHEA:29520"/>
    </physiologicalReaction>
</comment>
<comment type="subcellular location">
    <subcellularLocation>
        <location evidence="10">Endoplasmic reticulum membrane</location>
        <topology evidence="10">Single-pass membrane protein</topology>
    </subcellularLocation>
</comment>
<evidence type="ECO:0000256" key="6">
    <source>
        <dbReference type="ARBA" id="ARBA00022989"/>
    </source>
</evidence>
<dbReference type="GO" id="GO:0005789">
    <property type="term" value="C:endoplasmic reticulum membrane"/>
    <property type="evidence" value="ECO:0007669"/>
    <property type="project" value="UniProtKB-SubCell"/>
</dbReference>